<evidence type="ECO:0008006" key="3">
    <source>
        <dbReference type="Google" id="ProtNLM"/>
    </source>
</evidence>
<dbReference type="HOGENOM" id="CLU_1692420_0_0_9"/>
<dbReference type="eggNOG" id="ENOG502ZCW0">
    <property type="taxonomic scope" value="Bacteria"/>
</dbReference>
<dbReference type="OrthoDB" id="2046554at2"/>
<sequence>MSKYNIYLSGAEKWYIDNANTNYPFTWRKLVEEWINRFGDNMKAINPCNYYSNYNDNFIRSDQEIRRLLLYKISKCDILLVNLDHIKDSVITLNEVFFADAHNIPIIGFYEYKDDKDYGDDRYLTEPWILDSCSRIETNKTTALTDSLIYIKNYYCS</sequence>
<protein>
    <recommendedName>
        <fullName evidence="3">Nucleoside 2-deoxyribosyltransferase</fullName>
    </recommendedName>
</protein>
<proteinExistence type="predicted"/>
<name>N1ZYU0_9FIRM</name>
<comment type="caution">
    <text evidence="1">The sequence shown here is derived from an EMBL/GenBank/DDBJ whole genome shotgun (WGS) entry which is preliminary data.</text>
</comment>
<evidence type="ECO:0000313" key="1">
    <source>
        <dbReference type="EMBL" id="EMZ21066.1"/>
    </source>
</evidence>
<dbReference type="Proteomes" id="UP000012589">
    <property type="component" value="Unassembled WGS sequence"/>
</dbReference>
<dbReference type="Gene3D" id="3.40.50.450">
    <property type="match status" value="1"/>
</dbReference>
<dbReference type="AlphaFoldDB" id="N1ZYU0"/>
<accession>N1ZYU0</accession>
<gene>
    <name evidence="1" type="ORF">C823_04639</name>
</gene>
<dbReference type="EMBL" id="AQFT01000136">
    <property type="protein sequence ID" value="EMZ21066.1"/>
    <property type="molecule type" value="Genomic_DNA"/>
</dbReference>
<keyword evidence="2" id="KW-1185">Reference proteome</keyword>
<organism evidence="1 2">
    <name type="scientific">Eubacterium plexicaudatum ASF492</name>
    <dbReference type="NCBI Taxonomy" id="1235802"/>
    <lineage>
        <taxon>Bacteria</taxon>
        <taxon>Bacillati</taxon>
        <taxon>Bacillota</taxon>
        <taxon>Clostridia</taxon>
        <taxon>Eubacteriales</taxon>
        <taxon>Eubacteriaceae</taxon>
        <taxon>Eubacterium</taxon>
    </lineage>
</organism>
<reference evidence="1 2" key="1">
    <citation type="journal article" date="2014" name="Genome Announc.">
        <title>Draft genome sequences of the altered schaedler flora, a defined bacterial community from gnotobiotic mice.</title>
        <authorList>
            <person name="Wannemuehler M.J."/>
            <person name="Overstreet A.M."/>
            <person name="Ward D.V."/>
            <person name="Phillips G.J."/>
        </authorList>
    </citation>
    <scope>NUCLEOTIDE SEQUENCE [LARGE SCALE GENOMIC DNA]</scope>
    <source>
        <strain evidence="1 2">ASF492</strain>
    </source>
</reference>
<evidence type="ECO:0000313" key="2">
    <source>
        <dbReference type="Proteomes" id="UP000012589"/>
    </source>
</evidence>